<accession>A0ABP7WP25</accession>
<proteinExistence type="predicted"/>
<protein>
    <submittedName>
        <fullName evidence="2">Uncharacterized protein</fullName>
    </submittedName>
</protein>
<sequence>MSSGSHAGRPKSWAAVAVIFIGFIVGGVAIAMGPNWPVFLVGAGIVVLGGIIAFAVDIMSDVVVDDGSR</sequence>
<evidence type="ECO:0000313" key="2">
    <source>
        <dbReference type="EMBL" id="GAA4093098.1"/>
    </source>
</evidence>
<feature type="transmembrane region" description="Helical" evidence="1">
    <location>
        <begin position="38"/>
        <end position="59"/>
    </location>
</feature>
<dbReference type="RefSeq" id="WP_344955018.1">
    <property type="nucleotide sequence ID" value="NZ_BAAAZG010000048.1"/>
</dbReference>
<keyword evidence="3" id="KW-1185">Reference proteome</keyword>
<evidence type="ECO:0000313" key="3">
    <source>
        <dbReference type="Proteomes" id="UP001500683"/>
    </source>
</evidence>
<keyword evidence="1" id="KW-1133">Transmembrane helix</keyword>
<name>A0ABP7WP25_9ACTN</name>
<keyword evidence="1" id="KW-0472">Membrane</keyword>
<gene>
    <name evidence="2" type="ORF">GCM10022214_63690</name>
</gene>
<keyword evidence="1" id="KW-0812">Transmembrane</keyword>
<dbReference type="EMBL" id="BAAAZG010000048">
    <property type="protein sequence ID" value="GAA4093098.1"/>
    <property type="molecule type" value="Genomic_DNA"/>
</dbReference>
<comment type="caution">
    <text evidence="2">The sequence shown here is derived from an EMBL/GenBank/DDBJ whole genome shotgun (WGS) entry which is preliminary data.</text>
</comment>
<feature type="transmembrane region" description="Helical" evidence="1">
    <location>
        <begin position="12"/>
        <end position="32"/>
    </location>
</feature>
<reference evidence="3" key="1">
    <citation type="journal article" date="2019" name="Int. J. Syst. Evol. Microbiol.">
        <title>The Global Catalogue of Microorganisms (GCM) 10K type strain sequencing project: providing services to taxonomists for standard genome sequencing and annotation.</title>
        <authorList>
            <consortium name="The Broad Institute Genomics Platform"/>
            <consortium name="The Broad Institute Genome Sequencing Center for Infectious Disease"/>
            <person name="Wu L."/>
            <person name="Ma J."/>
        </authorList>
    </citation>
    <scope>NUCLEOTIDE SEQUENCE [LARGE SCALE GENOMIC DNA]</scope>
    <source>
        <strain evidence="3">JCM 16702</strain>
    </source>
</reference>
<dbReference type="NCBIfam" id="NF041681">
    <property type="entry name" value="HGxxPAAW"/>
    <property type="match status" value="1"/>
</dbReference>
<organism evidence="2 3">
    <name type="scientific">Actinomadura miaoliensis</name>
    <dbReference type="NCBI Taxonomy" id="430685"/>
    <lineage>
        <taxon>Bacteria</taxon>
        <taxon>Bacillati</taxon>
        <taxon>Actinomycetota</taxon>
        <taxon>Actinomycetes</taxon>
        <taxon>Streptosporangiales</taxon>
        <taxon>Thermomonosporaceae</taxon>
        <taxon>Actinomadura</taxon>
    </lineage>
</organism>
<dbReference type="Proteomes" id="UP001500683">
    <property type="component" value="Unassembled WGS sequence"/>
</dbReference>
<evidence type="ECO:0000256" key="1">
    <source>
        <dbReference type="SAM" id="Phobius"/>
    </source>
</evidence>